<feature type="domain" description="BD-FAE-like" evidence="2">
    <location>
        <begin position="61"/>
        <end position="160"/>
    </location>
</feature>
<organism evidence="3 4">
    <name type="scientific">Ligilactobacillus ruminis DSM 20403 = NBRC 102161</name>
    <dbReference type="NCBI Taxonomy" id="1423798"/>
    <lineage>
        <taxon>Bacteria</taxon>
        <taxon>Bacillati</taxon>
        <taxon>Bacillota</taxon>
        <taxon>Bacilli</taxon>
        <taxon>Lactobacillales</taxon>
        <taxon>Lactobacillaceae</taxon>
        <taxon>Ligilactobacillus</taxon>
    </lineage>
</organism>
<name>A0A1I2RDJ9_9LACO</name>
<dbReference type="Gene3D" id="3.40.50.1820">
    <property type="entry name" value="alpha/beta hydrolase"/>
    <property type="match status" value="1"/>
</dbReference>
<gene>
    <name evidence="3" type="ORF">SAMN02910432_01157</name>
</gene>
<dbReference type="GO" id="GO:0016787">
    <property type="term" value="F:hydrolase activity"/>
    <property type="evidence" value="ECO:0007669"/>
    <property type="project" value="UniProtKB-KW"/>
</dbReference>
<proteinExistence type="predicted"/>
<protein>
    <submittedName>
        <fullName evidence="3">Acetyl esterase/lipase</fullName>
    </submittedName>
</protein>
<evidence type="ECO:0000313" key="4">
    <source>
        <dbReference type="Proteomes" id="UP000182635"/>
    </source>
</evidence>
<evidence type="ECO:0000313" key="3">
    <source>
        <dbReference type="EMBL" id="SFG38562.1"/>
    </source>
</evidence>
<dbReference type="AlphaFoldDB" id="A0A1I2RDJ9"/>
<dbReference type="Proteomes" id="UP000182635">
    <property type="component" value="Unassembled WGS sequence"/>
</dbReference>
<keyword evidence="1" id="KW-0378">Hydrolase</keyword>
<reference evidence="4" key="1">
    <citation type="submission" date="2016-10" db="EMBL/GenBank/DDBJ databases">
        <authorList>
            <person name="Varghese N."/>
            <person name="Submissions S."/>
        </authorList>
    </citation>
    <scope>NUCLEOTIDE SEQUENCE [LARGE SCALE GENOMIC DNA]</scope>
    <source>
        <strain evidence="4">DSM 20403</strain>
    </source>
</reference>
<dbReference type="OrthoDB" id="9815425at2"/>
<accession>A0A1I2RDJ9</accession>
<evidence type="ECO:0000259" key="2">
    <source>
        <dbReference type="Pfam" id="PF20434"/>
    </source>
</evidence>
<dbReference type="PANTHER" id="PTHR48081">
    <property type="entry name" value="AB HYDROLASE SUPERFAMILY PROTEIN C4A8.06C"/>
    <property type="match status" value="1"/>
</dbReference>
<evidence type="ECO:0000256" key="1">
    <source>
        <dbReference type="ARBA" id="ARBA00022801"/>
    </source>
</evidence>
<dbReference type="SUPFAM" id="SSF53474">
    <property type="entry name" value="alpha/beta-Hydrolases"/>
    <property type="match status" value="1"/>
</dbReference>
<dbReference type="EMBL" id="FOPI01000016">
    <property type="protein sequence ID" value="SFG38562.1"/>
    <property type="molecule type" value="Genomic_DNA"/>
</dbReference>
<sequence length="304" mass="34599">MPCEISLGGINMTDTMEEVLEMRRMCKKNDDARDAGLPREVPGVRRIDDLSYGPDPKWRLLDLYLPENVEGKIPVIINVHGGGYCYGTKETYQFYGLNLAAHGFAFVNPNYRLAPEVVFPGELDDVDRYMHWVSDHADEYGLDRNNVFIAGDSAGGQMAEQYIAILTNPEYRSMFGYEPVDLKFRAAALNSGAFFLLDPGMIAGTLNAYFPKDIVEKDRRRISAEDYITEDFLPCYLSTANEDFIHDQTIKLDGFLTARGVEHVCRSYGDKDNPQPHVFLMNQKDETARQCNEDEVEFFRKHMG</sequence>
<dbReference type="Pfam" id="PF20434">
    <property type="entry name" value="BD-FAE"/>
    <property type="match status" value="1"/>
</dbReference>
<dbReference type="InterPro" id="IPR029058">
    <property type="entry name" value="AB_hydrolase_fold"/>
</dbReference>
<dbReference type="InterPro" id="IPR050300">
    <property type="entry name" value="GDXG_lipolytic_enzyme"/>
</dbReference>
<dbReference type="InterPro" id="IPR049492">
    <property type="entry name" value="BD-FAE-like_dom"/>
</dbReference>